<dbReference type="InterPro" id="IPR008979">
    <property type="entry name" value="Galactose-bd-like_sf"/>
</dbReference>
<dbReference type="Proteomes" id="UP001169764">
    <property type="component" value="Unassembled WGS sequence"/>
</dbReference>
<organism evidence="4 5">
    <name type="scientific">Sphingomonas natans</name>
    <dbReference type="NCBI Taxonomy" id="3063330"/>
    <lineage>
        <taxon>Bacteria</taxon>
        <taxon>Pseudomonadati</taxon>
        <taxon>Pseudomonadota</taxon>
        <taxon>Alphaproteobacteria</taxon>
        <taxon>Sphingomonadales</taxon>
        <taxon>Sphingomonadaceae</taxon>
        <taxon>Sphingomonas</taxon>
    </lineage>
</organism>
<dbReference type="InterPro" id="IPR037459">
    <property type="entry name" value="RhgT-like"/>
</dbReference>
<protein>
    <submittedName>
        <fullName evidence="4">Rhamnogalacturonan acetylesterase</fullName>
    </submittedName>
</protein>
<dbReference type="Pfam" id="PF13472">
    <property type="entry name" value="Lipase_GDSL_2"/>
    <property type="match status" value="1"/>
</dbReference>
<dbReference type="Gene3D" id="2.60.120.430">
    <property type="entry name" value="Galactose-binding lectin"/>
    <property type="match status" value="1"/>
</dbReference>
<comment type="similarity">
    <text evidence="1">Belongs to the 'GDSL' lipolytic enzyme family.</text>
</comment>
<dbReference type="PANTHER" id="PTHR43695:SF1">
    <property type="entry name" value="RHAMNOGALACTURONAN ACETYLESTERASE"/>
    <property type="match status" value="1"/>
</dbReference>
<dbReference type="PANTHER" id="PTHR43695">
    <property type="entry name" value="PUTATIVE (AFU_ORTHOLOGUE AFUA_2G17250)-RELATED"/>
    <property type="match status" value="1"/>
</dbReference>
<evidence type="ECO:0000256" key="1">
    <source>
        <dbReference type="ARBA" id="ARBA00008668"/>
    </source>
</evidence>
<sequence length="429" mass="46270">MSAPGRSGYDGTRRIDPARDEAVRAPMIGLLGMLAAAATPHPLAFDFGTSGQGTPVARSRLYDKGGYGFEPGGTADAFLFSAAVPEGTYRVTVRFGDAKAAGTTTVKAEARRLMLLAVPTKPGKFVERSFLVNVRTDALPPPPPTAPGGDAVRIDAKDRDGFAWDEKLTLEFLGAPKVASIRIEPTKAPTIYLAGDSTVTDQYAEPAASWGQMLPAMLDDQIVVANHAKSGETLKSFLTSLRLDKILSTIQPGDWLFIQFGHNDQKSQWPQTFVDTAETYPAYLRAYIAEARRRGAHPVLVTSPERRNFDANGKIAGTMTEYAEAVRKLAAEQHVPLIDLNTDTKKIYEAIGPDLSPLLFMANGTDRTHNDNEGAWLLASAIAERIRANIPELAPHVVMPHFDPAHPPLPSAIYIPKSVAYSAAKPAGN</sequence>
<evidence type="ECO:0000313" key="5">
    <source>
        <dbReference type="Proteomes" id="UP001169764"/>
    </source>
</evidence>
<dbReference type="Gene3D" id="3.40.50.1110">
    <property type="entry name" value="SGNH hydrolase"/>
    <property type="match status" value="1"/>
</dbReference>
<dbReference type="CDD" id="cd01821">
    <property type="entry name" value="Rhamnogalacturan_acetylesterase_like"/>
    <property type="match status" value="1"/>
</dbReference>
<accession>A0ABT8Y3I4</accession>
<keyword evidence="2" id="KW-0378">Hydrolase</keyword>
<gene>
    <name evidence="4" type="ORF">Q4F19_00605</name>
</gene>
<dbReference type="SUPFAM" id="SSF52266">
    <property type="entry name" value="SGNH hydrolase"/>
    <property type="match status" value="1"/>
</dbReference>
<evidence type="ECO:0000259" key="3">
    <source>
        <dbReference type="Pfam" id="PF13472"/>
    </source>
</evidence>
<keyword evidence="5" id="KW-1185">Reference proteome</keyword>
<dbReference type="SUPFAM" id="SSF49785">
    <property type="entry name" value="Galactose-binding domain-like"/>
    <property type="match status" value="1"/>
</dbReference>
<dbReference type="InterPro" id="IPR013830">
    <property type="entry name" value="SGNH_hydro"/>
</dbReference>
<comment type="caution">
    <text evidence="4">The sequence shown here is derived from an EMBL/GenBank/DDBJ whole genome shotgun (WGS) entry which is preliminary data.</text>
</comment>
<dbReference type="EMBL" id="JAUOTP010000001">
    <property type="protein sequence ID" value="MDO6412871.1"/>
    <property type="molecule type" value="Genomic_DNA"/>
</dbReference>
<feature type="domain" description="SGNH hydrolase-type esterase" evidence="3">
    <location>
        <begin position="195"/>
        <end position="345"/>
    </location>
</feature>
<evidence type="ECO:0000256" key="2">
    <source>
        <dbReference type="ARBA" id="ARBA00022801"/>
    </source>
</evidence>
<dbReference type="InterPro" id="IPR036514">
    <property type="entry name" value="SGNH_hydro_sf"/>
</dbReference>
<reference evidence="4" key="1">
    <citation type="submission" date="2023-07" db="EMBL/GenBank/DDBJ databases">
        <authorList>
            <person name="Kim M."/>
        </authorList>
    </citation>
    <scope>NUCLEOTIDE SEQUENCE</scope>
    <source>
        <strain evidence="4">BIUV-7</strain>
    </source>
</reference>
<name>A0ABT8Y3I4_9SPHN</name>
<proteinExistence type="inferred from homology"/>
<evidence type="ECO:0000313" key="4">
    <source>
        <dbReference type="EMBL" id="MDO6412871.1"/>
    </source>
</evidence>